<organism evidence="2 3">
    <name type="scientific">Citrobacter koseri</name>
    <name type="common">Citrobacter diversus</name>
    <dbReference type="NCBI Taxonomy" id="545"/>
    <lineage>
        <taxon>Bacteria</taxon>
        <taxon>Pseudomonadati</taxon>
        <taxon>Pseudomonadota</taxon>
        <taxon>Gammaproteobacteria</taxon>
        <taxon>Enterobacterales</taxon>
        <taxon>Enterobacteriaceae</taxon>
        <taxon>Citrobacter</taxon>
    </lineage>
</organism>
<proteinExistence type="predicted"/>
<evidence type="ECO:0000313" key="3">
    <source>
        <dbReference type="Proteomes" id="UP000270272"/>
    </source>
</evidence>
<evidence type="ECO:0000313" key="2">
    <source>
        <dbReference type="EMBL" id="VEB94299.1"/>
    </source>
</evidence>
<dbReference type="EMBL" id="LR134204">
    <property type="protein sequence ID" value="VEB94299.1"/>
    <property type="molecule type" value="Genomic_DNA"/>
</dbReference>
<keyword evidence="1" id="KW-0472">Membrane</keyword>
<gene>
    <name evidence="2" type="ORF">NCTC11075_05216</name>
</gene>
<name>A0A3S4IYW8_CITKO</name>
<dbReference type="Proteomes" id="UP000270272">
    <property type="component" value="Chromosome"/>
</dbReference>
<keyword evidence="1" id="KW-1133">Transmembrane helix</keyword>
<evidence type="ECO:0000256" key="1">
    <source>
        <dbReference type="SAM" id="Phobius"/>
    </source>
</evidence>
<reference evidence="2 3" key="1">
    <citation type="submission" date="2018-12" db="EMBL/GenBank/DDBJ databases">
        <authorList>
            <consortium name="Pathogen Informatics"/>
        </authorList>
    </citation>
    <scope>NUCLEOTIDE SEQUENCE [LARGE SCALE GENOMIC DNA]</scope>
    <source>
        <strain evidence="2 3">NCTC11075</strain>
    </source>
</reference>
<accession>A0A3S4IYW8</accession>
<keyword evidence="1" id="KW-0812">Transmembrane</keyword>
<protein>
    <submittedName>
        <fullName evidence="2">Uncharacterized protein</fullName>
    </submittedName>
</protein>
<feature type="transmembrane region" description="Helical" evidence="1">
    <location>
        <begin position="25"/>
        <end position="45"/>
    </location>
</feature>
<dbReference type="AlphaFoldDB" id="A0A3S4IYW8"/>
<sequence length="64" mass="7431">MIMNEKLSRSPGEFAKRLSGKFKMMLIHGVSLYFLASGNVALKIIEWVYSGKYRTGENYSDYFR</sequence>